<dbReference type="AlphaFoldDB" id="R9I592"/>
<keyword evidence="1" id="KW-0472">Membrane</keyword>
<dbReference type="EMBL" id="ASSO01000001">
    <property type="protein sequence ID" value="EOS11443.1"/>
    <property type="molecule type" value="Genomic_DNA"/>
</dbReference>
<evidence type="ECO:0000256" key="1">
    <source>
        <dbReference type="SAM" id="Phobius"/>
    </source>
</evidence>
<evidence type="ECO:0000313" key="2">
    <source>
        <dbReference type="EMBL" id="EOS11443.1"/>
    </source>
</evidence>
<sequence>MAYEVIMVYPLHMPLLLSFFRAFSHNFIGQDMTLRKKSDALFCPL</sequence>
<keyword evidence="1" id="KW-1133">Transmembrane helix</keyword>
<dbReference type="Proteomes" id="UP000014212">
    <property type="component" value="Unassembled WGS sequence"/>
</dbReference>
<dbReference type="HOGENOM" id="CLU_3196524_0_0_10"/>
<evidence type="ECO:0000313" key="3">
    <source>
        <dbReference type="Proteomes" id="UP000014212"/>
    </source>
</evidence>
<feature type="transmembrane region" description="Helical" evidence="1">
    <location>
        <begin position="6"/>
        <end position="28"/>
    </location>
</feature>
<dbReference type="PATRIC" id="fig|1235787.3.peg.6"/>
<name>R9I592_BACUN</name>
<keyword evidence="1" id="KW-0812">Transmembrane</keyword>
<proteinExistence type="predicted"/>
<comment type="caution">
    <text evidence="2">The sequence shown here is derived from an EMBL/GenBank/DDBJ whole genome shotgun (WGS) entry which is preliminary data.</text>
</comment>
<protein>
    <submittedName>
        <fullName evidence="2">Uncharacterized protein</fullName>
    </submittedName>
</protein>
<accession>R9I592</accession>
<gene>
    <name evidence="2" type="ORF">C801_00003</name>
</gene>
<reference evidence="2 3" key="1">
    <citation type="submission" date="2013-04" db="EMBL/GenBank/DDBJ databases">
        <title>The Genome Sequence of Bacteroides uniformis dnLKV2.</title>
        <authorList>
            <consortium name="The Broad Institute Genomics Platform"/>
            <consortium name="The Broad Institute Genome Sequencing Center for Infectious Disease"/>
            <person name="Earl A."/>
            <person name="Xavier R."/>
            <person name="Kuhn K."/>
            <person name="Stappenbeck T."/>
            <person name="Walker B."/>
            <person name="Young S."/>
            <person name="Zeng Q."/>
            <person name="Gargeya S."/>
            <person name="Fitzgerald M."/>
            <person name="Haas B."/>
            <person name="Abouelleil A."/>
            <person name="Allen A.W."/>
            <person name="Alvarado L."/>
            <person name="Arachchi H.M."/>
            <person name="Berlin A.M."/>
            <person name="Chapman S.B."/>
            <person name="Gainer-Dewar J."/>
            <person name="Goldberg J."/>
            <person name="Griggs A."/>
            <person name="Gujja S."/>
            <person name="Hansen M."/>
            <person name="Howarth C."/>
            <person name="Imamovic A."/>
            <person name="Ireland A."/>
            <person name="Larimer J."/>
            <person name="McCowan C."/>
            <person name="Murphy C."/>
            <person name="Pearson M."/>
            <person name="Poon T.W."/>
            <person name="Priest M."/>
            <person name="Roberts A."/>
            <person name="Saif S."/>
            <person name="Shea T."/>
            <person name="Sisk P."/>
            <person name="Sykes S."/>
            <person name="Wortman J."/>
            <person name="Nusbaum C."/>
            <person name="Birren B."/>
        </authorList>
    </citation>
    <scope>NUCLEOTIDE SEQUENCE [LARGE SCALE GENOMIC DNA]</scope>
    <source>
        <strain evidence="3">dnLKV2</strain>
    </source>
</reference>
<organism evidence="2 3">
    <name type="scientific">Bacteroides uniformis dnLKV2</name>
    <dbReference type="NCBI Taxonomy" id="1235787"/>
    <lineage>
        <taxon>Bacteria</taxon>
        <taxon>Pseudomonadati</taxon>
        <taxon>Bacteroidota</taxon>
        <taxon>Bacteroidia</taxon>
        <taxon>Bacteroidales</taxon>
        <taxon>Bacteroidaceae</taxon>
        <taxon>Bacteroides</taxon>
    </lineage>
</organism>